<evidence type="ECO:0000256" key="1">
    <source>
        <dbReference type="ARBA" id="ARBA00001947"/>
    </source>
</evidence>
<dbReference type="InterPro" id="IPR001506">
    <property type="entry name" value="Peptidase_M12A"/>
</dbReference>
<accession>A0A151I7G7</accession>
<evidence type="ECO:0000259" key="3">
    <source>
        <dbReference type="PROSITE" id="PS51864"/>
    </source>
</evidence>
<organism evidence="4 5">
    <name type="scientific">Cyphomyrmex costatus</name>
    <dbReference type="NCBI Taxonomy" id="456900"/>
    <lineage>
        <taxon>Eukaryota</taxon>
        <taxon>Metazoa</taxon>
        <taxon>Ecdysozoa</taxon>
        <taxon>Arthropoda</taxon>
        <taxon>Hexapoda</taxon>
        <taxon>Insecta</taxon>
        <taxon>Pterygota</taxon>
        <taxon>Neoptera</taxon>
        <taxon>Endopterygota</taxon>
        <taxon>Hymenoptera</taxon>
        <taxon>Apocrita</taxon>
        <taxon>Aculeata</taxon>
        <taxon>Formicoidea</taxon>
        <taxon>Formicidae</taxon>
        <taxon>Myrmicinae</taxon>
        <taxon>Cyphomyrmex</taxon>
    </lineage>
</organism>
<evidence type="ECO:0000313" key="5">
    <source>
        <dbReference type="Proteomes" id="UP000078542"/>
    </source>
</evidence>
<dbReference type="PROSITE" id="PS51864">
    <property type="entry name" value="ASTACIN"/>
    <property type="match status" value="1"/>
</dbReference>
<reference evidence="4 5" key="1">
    <citation type="submission" date="2016-03" db="EMBL/GenBank/DDBJ databases">
        <title>Cyphomyrmex costatus WGS genome.</title>
        <authorList>
            <person name="Nygaard S."/>
            <person name="Hu H."/>
            <person name="Boomsma J."/>
            <person name="Zhang G."/>
        </authorList>
    </citation>
    <scope>NUCLEOTIDE SEQUENCE [LARGE SCALE GENOMIC DNA]</scope>
    <source>
        <strain evidence="4">MS0001</strain>
        <tissue evidence="4">Whole body</tissue>
    </source>
</reference>
<gene>
    <name evidence="4" type="ORF">ALC62_15311</name>
</gene>
<keyword evidence="5" id="KW-1185">Reference proteome</keyword>
<name>A0A151I7G7_9HYME</name>
<feature type="domain" description="Peptidase M12A" evidence="3">
    <location>
        <begin position="1"/>
        <end position="36"/>
    </location>
</feature>
<proteinExistence type="predicted"/>
<evidence type="ECO:0000256" key="2">
    <source>
        <dbReference type="PROSITE-ProRule" id="PRU01211"/>
    </source>
</evidence>
<dbReference type="EMBL" id="KQ978415">
    <property type="protein sequence ID" value="KYM94084.1"/>
    <property type="molecule type" value="Genomic_DNA"/>
</dbReference>
<protein>
    <recommendedName>
        <fullName evidence="3">Peptidase M12A domain-containing protein</fullName>
    </recommendedName>
</protein>
<comment type="cofactor">
    <cofactor evidence="1">
        <name>Zn(2+)</name>
        <dbReference type="ChEBI" id="CHEBI:29105"/>
    </cofactor>
</comment>
<comment type="caution">
    <text evidence="2">Lacks conserved residue(s) required for the propagation of feature annotation.</text>
</comment>
<sequence>MHAARVAFTTKHTGMFQRAGYDRYDPRLLEQMYGCPESDLSYGRPPRPVGPTELRVGGFFPVLCHVRGATKKPVQLDKCVNAWLLKYFRKHNTET</sequence>
<dbReference type="GO" id="GO:0004222">
    <property type="term" value="F:metalloendopeptidase activity"/>
    <property type="evidence" value="ECO:0007669"/>
    <property type="project" value="InterPro"/>
</dbReference>
<dbReference type="GO" id="GO:0006508">
    <property type="term" value="P:proteolysis"/>
    <property type="evidence" value="ECO:0007669"/>
    <property type="project" value="InterPro"/>
</dbReference>
<dbReference type="AlphaFoldDB" id="A0A151I7G7"/>
<dbReference type="Proteomes" id="UP000078542">
    <property type="component" value="Unassembled WGS sequence"/>
</dbReference>
<evidence type="ECO:0000313" key="4">
    <source>
        <dbReference type="EMBL" id="KYM94084.1"/>
    </source>
</evidence>